<dbReference type="EMBL" id="QGGR01000006">
    <property type="protein sequence ID" value="PWK48102.1"/>
    <property type="molecule type" value="Genomic_DNA"/>
</dbReference>
<reference evidence="3 4" key="1">
    <citation type="submission" date="2018-05" db="EMBL/GenBank/DDBJ databases">
        <title>Genomic Encyclopedia of Archaeal and Bacterial Type Strains, Phase II (KMG-II): from individual species to whole genera.</title>
        <authorList>
            <person name="Goeker M."/>
        </authorList>
    </citation>
    <scope>NUCLEOTIDE SEQUENCE [LARGE SCALE GENOMIC DNA]</scope>
    <source>
        <strain evidence="3 4">DSM 45184</strain>
    </source>
</reference>
<proteinExistence type="predicted"/>
<dbReference type="Proteomes" id="UP000245697">
    <property type="component" value="Unassembled WGS sequence"/>
</dbReference>
<keyword evidence="4" id="KW-1185">Reference proteome</keyword>
<keyword evidence="2" id="KW-0812">Transmembrane</keyword>
<feature type="region of interest" description="Disordered" evidence="1">
    <location>
        <begin position="146"/>
        <end position="190"/>
    </location>
</feature>
<feature type="transmembrane region" description="Helical" evidence="2">
    <location>
        <begin position="38"/>
        <end position="59"/>
    </location>
</feature>
<accession>A0A316FJ25</accession>
<evidence type="ECO:0000256" key="1">
    <source>
        <dbReference type="SAM" id="MobiDB-lite"/>
    </source>
</evidence>
<dbReference type="OrthoDB" id="3296856at2"/>
<feature type="region of interest" description="Disordered" evidence="1">
    <location>
        <begin position="1"/>
        <end position="25"/>
    </location>
</feature>
<keyword evidence="2" id="KW-1133">Transmembrane helix</keyword>
<organism evidence="3 4">
    <name type="scientific">Actinoplanes xinjiangensis</name>
    <dbReference type="NCBI Taxonomy" id="512350"/>
    <lineage>
        <taxon>Bacteria</taxon>
        <taxon>Bacillati</taxon>
        <taxon>Actinomycetota</taxon>
        <taxon>Actinomycetes</taxon>
        <taxon>Micromonosporales</taxon>
        <taxon>Micromonosporaceae</taxon>
        <taxon>Actinoplanes</taxon>
    </lineage>
</organism>
<comment type="caution">
    <text evidence="3">The sequence shown here is derived from an EMBL/GenBank/DDBJ whole genome shotgun (WGS) entry which is preliminary data.</text>
</comment>
<sequence length="364" mass="38613">MTERLGQLLDDAVGPLEPRDADPVGSILRRERTARRRATAGMTAAVLAVGAITAGGLVLNRADAERTAPLRTAGRVAGTPPVPRIVDGRMVAGTLEMQIPEDWQALDGPRKAQCDPAAGEDVVVVVNAEAGDCLVGVEVFGSGDRTVDRTGTRERDDDGTVRMTDAPPATITLPGGEPAWLGPSTRDRHPRTNQVQYRSVMVMPWSLVTYRLFADNQAYRQLIRPTRTAPISAGVLTLPETAARAYFSGSVATFSGPHATFSGPGVVGELTGDASITRLLQVLRAQTDVVENADACANASQQTAQITFLPDAQTQSYEPSDPTVFRVVISLGACQEAVSSHGGRVRLDDATITELMTIFGIGAR</sequence>
<feature type="compositionally biased region" description="Basic and acidic residues" evidence="1">
    <location>
        <begin position="146"/>
        <end position="160"/>
    </location>
</feature>
<evidence type="ECO:0000313" key="3">
    <source>
        <dbReference type="EMBL" id="PWK48102.1"/>
    </source>
</evidence>
<dbReference type="RefSeq" id="WP_109593176.1">
    <property type="nucleotide sequence ID" value="NZ_BONA01000039.1"/>
</dbReference>
<keyword evidence="2" id="KW-0472">Membrane</keyword>
<protein>
    <submittedName>
        <fullName evidence="3">Uncharacterized protein</fullName>
    </submittedName>
</protein>
<name>A0A316FJ25_9ACTN</name>
<dbReference type="AlphaFoldDB" id="A0A316FJ25"/>
<gene>
    <name evidence="3" type="ORF">BC793_106129</name>
</gene>
<evidence type="ECO:0000256" key="2">
    <source>
        <dbReference type="SAM" id="Phobius"/>
    </source>
</evidence>
<evidence type="ECO:0000313" key="4">
    <source>
        <dbReference type="Proteomes" id="UP000245697"/>
    </source>
</evidence>